<dbReference type="Pfam" id="PF07914">
    <property type="entry name" value="DUF1679"/>
    <property type="match status" value="1"/>
</dbReference>
<organism evidence="2 3">
    <name type="scientific">Steinernema glaseri</name>
    <dbReference type="NCBI Taxonomy" id="37863"/>
    <lineage>
        <taxon>Eukaryota</taxon>
        <taxon>Metazoa</taxon>
        <taxon>Ecdysozoa</taxon>
        <taxon>Nematoda</taxon>
        <taxon>Chromadorea</taxon>
        <taxon>Rhabditida</taxon>
        <taxon>Tylenchina</taxon>
        <taxon>Panagrolaimomorpha</taxon>
        <taxon>Strongyloidoidea</taxon>
        <taxon>Steinernematidae</taxon>
        <taxon>Steinernema</taxon>
    </lineage>
</organism>
<dbReference type="PANTHER" id="PTHR23020">
    <property type="entry name" value="UNCHARACTERIZED NUCLEAR HORMONE RECEPTOR-RELATED"/>
    <property type="match status" value="1"/>
</dbReference>
<dbReference type="InterPro" id="IPR011009">
    <property type="entry name" value="Kinase-like_dom_sf"/>
</dbReference>
<dbReference type="PANTHER" id="PTHR23020:SF41">
    <property type="entry name" value="AMINOGLYCOSIDE PHOSPHOTRANSFERASE DOMAIN-CONTAINING PROTEIN"/>
    <property type="match status" value="1"/>
</dbReference>
<sequence length="414" mass="46993">MPPVAENFVPDTVHGFPTESPFNIEWLLDSLREKDDQFQKIARGRTIENINCVDVSQGKGYISTVYNASIKFVDVEEPYQVILKLPGAEALNGNAANTTGVEMVPKEAVAVAHNKECGFYNDYAPHLDIPLPKVYKAVEMSLEKPGALLMESLVGRGESCCLQTGSTKQQVMIIAKHLTTLYKYSLCLPEEKWRGKYAKNTLCSLVKEGIFEDQVKKLKAWKPGAFDKALDVFGKYACSESFYTYLMTDVYKDIGLPPVLTHGDLWSNNLLWKTNADGSLSNELLAIIDWQVFHEGCITNDMARYMAVCVDGDVRREHQYAVLRYMYERLACLLEEEGRHIDFTFEQMKQAYEANFVGHSLMVMIMIPFAFTDDGWTPEEAPIKLAQREKVLTRIQLAIEDSLEYFKNIPKDKL</sequence>
<dbReference type="Proteomes" id="UP000095287">
    <property type="component" value="Unplaced"/>
</dbReference>
<dbReference type="SMART" id="SM00587">
    <property type="entry name" value="CHK"/>
    <property type="match status" value="1"/>
</dbReference>
<keyword evidence="2" id="KW-1185">Reference proteome</keyword>
<accession>A0A1I7ZH96</accession>
<dbReference type="InterPro" id="IPR015897">
    <property type="entry name" value="CHK_kinase-like"/>
</dbReference>
<reference evidence="3" key="1">
    <citation type="submission" date="2016-11" db="UniProtKB">
        <authorList>
            <consortium name="WormBaseParasite"/>
        </authorList>
    </citation>
    <scope>IDENTIFICATION</scope>
</reference>
<evidence type="ECO:0000259" key="1">
    <source>
        <dbReference type="SMART" id="SM00587"/>
    </source>
</evidence>
<evidence type="ECO:0000313" key="2">
    <source>
        <dbReference type="Proteomes" id="UP000095287"/>
    </source>
</evidence>
<proteinExistence type="predicted"/>
<feature type="domain" description="CHK kinase-like" evidence="1">
    <location>
        <begin position="173"/>
        <end position="336"/>
    </location>
</feature>
<dbReference type="WBParaSite" id="L893_g26380.t1">
    <property type="protein sequence ID" value="L893_g26380.t1"/>
    <property type="gene ID" value="L893_g26380"/>
</dbReference>
<dbReference type="SUPFAM" id="SSF56112">
    <property type="entry name" value="Protein kinase-like (PK-like)"/>
    <property type="match status" value="1"/>
</dbReference>
<dbReference type="Gene3D" id="3.90.1200.10">
    <property type="match status" value="1"/>
</dbReference>
<name>A0A1I7ZH96_9BILA</name>
<dbReference type="InterPro" id="IPR052961">
    <property type="entry name" value="Oxido-Kinase-like_Enzymes"/>
</dbReference>
<protein>
    <submittedName>
        <fullName evidence="3">CHK domain-containing protein</fullName>
    </submittedName>
</protein>
<evidence type="ECO:0000313" key="3">
    <source>
        <dbReference type="WBParaSite" id="L893_g26380.t1"/>
    </source>
</evidence>
<dbReference type="AlphaFoldDB" id="A0A1I7ZH96"/>
<dbReference type="InterPro" id="IPR012877">
    <property type="entry name" value="Dhs-27"/>
</dbReference>